<comment type="subcellular location">
    <subcellularLocation>
        <location evidence="1">Nucleus</location>
    </subcellularLocation>
</comment>
<dbReference type="Pfam" id="PF00010">
    <property type="entry name" value="HLH"/>
    <property type="match status" value="1"/>
</dbReference>
<feature type="domain" description="BHLH" evidence="7">
    <location>
        <begin position="74"/>
        <end position="126"/>
    </location>
</feature>
<dbReference type="GO" id="GO:0003677">
    <property type="term" value="F:DNA binding"/>
    <property type="evidence" value="ECO:0007669"/>
    <property type="project" value="UniProtKB-KW"/>
</dbReference>
<dbReference type="PANTHER" id="PTHR13935:SF106">
    <property type="entry name" value="ACHAETE-SCUTE COMPLEX PROTEIN T5-RELATED"/>
    <property type="match status" value="1"/>
</dbReference>
<dbReference type="AlphaFoldDB" id="B7FMA0"/>
<evidence type="ECO:0000259" key="7">
    <source>
        <dbReference type="PROSITE" id="PS50888"/>
    </source>
</evidence>
<protein>
    <recommendedName>
        <fullName evidence="7">BHLH domain-containing protein</fullName>
    </recommendedName>
</protein>
<dbReference type="FunFam" id="4.10.280.10:FF:000085">
    <property type="entry name" value="Transcription factor bHLH126"/>
    <property type="match status" value="1"/>
</dbReference>
<evidence type="ECO:0000313" key="9">
    <source>
        <dbReference type="EMBL" id="AFK47629.1"/>
    </source>
</evidence>
<accession>B7FMA0</accession>
<keyword evidence="5" id="KW-0804">Transcription</keyword>
<keyword evidence="4" id="KW-0238">DNA-binding</keyword>
<reference evidence="9" key="2">
    <citation type="submission" date="2012-05" db="EMBL/GenBank/DDBJ databases">
        <authorList>
            <person name="Krishnakumar V."/>
            <person name="Cheung F."/>
            <person name="Xiao Y."/>
            <person name="Chan A."/>
            <person name="Moskal W.A."/>
            <person name="Town C.D."/>
        </authorList>
    </citation>
    <scope>NUCLEOTIDE SEQUENCE</scope>
</reference>
<dbReference type="GO" id="GO:0003700">
    <property type="term" value="F:DNA-binding transcription factor activity"/>
    <property type="evidence" value="ECO:0007669"/>
    <property type="project" value="InterPro"/>
</dbReference>
<comment type="subunit">
    <text evidence="2">Homodimer.</text>
</comment>
<dbReference type="InterPro" id="IPR036638">
    <property type="entry name" value="HLH_DNA-bd_sf"/>
</dbReference>
<dbReference type="GO" id="GO:0005634">
    <property type="term" value="C:nucleus"/>
    <property type="evidence" value="ECO:0007669"/>
    <property type="project" value="UniProtKB-SubCell"/>
</dbReference>
<evidence type="ECO:0000313" key="8">
    <source>
        <dbReference type="EMBL" id="ACJ85883.1"/>
    </source>
</evidence>
<dbReference type="ExpressionAtlas" id="B7FMA0">
    <property type="expression patterns" value="differential"/>
</dbReference>
<dbReference type="EMBL" id="BT147835">
    <property type="protein sequence ID" value="AFK47629.1"/>
    <property type="molecule type" value="mRNA"/>
</dbReference>
<dbReference type="Gene3D" id="4.10.280.10">
    <property type="entry name" value="Helix-loop-helix DNA-binding domain"/>
    <property type="match status" value="1"/>
</dbReference>
<dbReference type="SUPFAM" id="SSF47459">
    <property type="entry name" value="HLH, helix-loop-helix DNA-binding domain"/>
    <property type="match status" value="1"/>
</dbReference>
<dbReference type="PANTHER" id="PTHR13935">
    <property type="entry name" value="ACHAETE-SCUTE TRANSCRIPTION FACTOR-RELATED"/>
    <property type="match status" value="1"/>
</dbReference>
<dbReference type="CDD" id="cd18914">
    <property type="entry name" value="bHLH_AtORG2_like"/>
    <property type="match status" value="1"/>
</dbReference>
<dbReference type="GO" id="GO:0006357">
    <property type="term" value="P:regulation of transcription by RNA polymerase II"/>
    <property type="evidence" value="ECO:0007669"/>
    <property type="project" value="InterPro"/>
</dbReference>
<proteinExistence type="evidence at transcript level"/>
<organism evidence="8">
    <name type="scientific">Medicago truncatula</name>
    <name type="common">Barrel medic</name>
    <name type="synonym">Medicago tribuloides</name>
    <dbReference type="NCBI Taxonomy" id="3880"/>
    <lineage>
        <taxon>Eukaryota</taxon>
        <taxon>Viridiplantae</taxon>
        <taxon>Streptophyta</taxon>
        <taxon>Embryophyta</taxon>
        <taxon>Tracheophyta</taxon>
        <taxon>Spermatophyta</taxon>
        <taxon>Magnoliopsida</taxon>
        <taxon>eudicotyledons</taxon>
        <taxon>Gunneridae</taxon>
        <taxon>Pentapetalae</taxon>
        <taxon>rosids</taxon>
        <taxon>fabids</taxon>
        <taxon>Fabales</taxon>
        <taxon>Fabaceae</taxon>
        <taxon>Papilionoideae</taxon>
        <taxon>50 kb inversion clade</taxon>
        <taxon>NPAAA clade</taxon>
        <taxon>Hologalegina</taxon>
        <taxon>IRL clade</taxon>
        <taxon>Trifolieae</taxon>
        <taxon>Medicago</taxon>
    </lineage>
</organism>
<evidence type="ECO:0000256" key="3">
    <source>
        <dbReference type="ARBA" id="ARBA00023015"/>
    </source>
</evidence>
<evidence type="ECO:0000256" key="6">
    <source>
        <dbReference type="ARBA" id="ARBA00023242"/>
    </source>
</evidence>
<dbReference type="EMBL" id="BT053223">
    <property type="protein sequence ID" value="ACJ85883.1"/>
    <property type="molecule type" value="mRNA"/>
</dbReference>
<keyword evidence="3" id="KW-0805">Transcription regulation</keyword>
<evidence type="ECO:0000256" key="5">
    <source>
        <dbReference type="ARBA" id="ARBA00023163"/>
    </source>
</evidence>
<name>B7FMA0_MEDTR</name>
<evidence type="ECO:0000256" key="2">
    <source>
        <dbReference type="ARBA" id="ARBA00011738"/>
    </source>
</evidence>
<keyword evidence="6" id="KW-0539">Nucleus</keyword>
<evidence type="ECO:0000256" key="1">
    <source>
        <dbReference type="ARBA" id="ARBA00004123"/>
    </source>
</evidence>
<dbReference type="InterPro" id="IPR015660">
    <property type="entry name" value="MASH1/Ascl1a-like"/>
</dbReference>
<evidence type="ECO:0000256" key="4">
    <source>
        <dbReference type="ARBA" id="ARBA00023125"/>
    </source>
</evidence>
<reference evidence="8" key="1">
    <citation type="submission" date="2008-12" db="EMBL/GenBank/DDBJ databases">
        <title>Medicago truncatula full length cdna cloning project.</title>
        <authorList>
            <person name="Moskal W."/>
            <person name="Chan A."/>
            <person name="Cheung F."/>
            <person name="Xiao Y."/>
            <person name="Town C.D."/>
        </authorList>
    </citation>
    <scope>NUCLEOTIDE SEQUENCE</scope>
</reference>
<dbReference type="InterPro" id="IPR011598">
    <property type="entry name" value="bHLH_dom"/>
</dbReference>
<dbReference type="PROSITE" id="PS50888">
    <property type="entry name" value="BHLH"/>
    <property type="match status" value="1"/>
</dbReference>
<dbReference type="GO" id="GO:0046983">
    <property type="term" value="F:protein dimerization activity"/>
    <property type="evidence" value="ECO:0007669"/>
    <property type="project" value="InterPro"/>
</dbReference>
<sequence>MFPLQRCNELAKPLSNSLNHHQHHKIPEDLILDDCDSLVIDFSLKKMDTNRPPNKLFYIDRANHGSNRNSIEDKKKMVHREIEKQRRQEMATLHTSLRSLLPLHFIKGKRSLSDQMNEAVNYINHLKKNMKELSYKRDELKKLSNPSLKNKSHVSCSFTIHKNNRTVGIEISTKTGFIEEGAPLSKFLEQLMRYGLDVVSCFSIQVNGKLLHSVQCEVHIVYIFFFFFKLSKHVYTLINILSFFFNY</sequence>